<evidence type="ECO:0000313" key="2">
    <source>
        <dbReference type="Proteomes" id="UP000062998"/>
    </source>
</evidence>
<name>A0A107EEP1_9BURK</name>
<dbReference type="OrthoDB" id="9156499at2"/>
<sequence length="151" mass="17234">MAHDITPQEAIKRLEQHFGDREGMLTHTLTLLSMSGQPADITFYKRKPILNVRVGAKLGAARLYGLEDHVPRVLRCIEFSNGMVANLSEIWTINPMPVDGFTQEELDNVDLSEGEQQAGPQGETIRKMIRDTYHCKSNKETDYYLRRWIAS</sequence>
<dbReference type="EMBL" id="LPIX01000033">
    <property type="protein sequence ID" value="KWE07577.1"/>
    <property type="molecule type" value="Genomic_DNA"/>
</dbReference>
<comment type="caution">
    <text evidence="1">The sequence shown here is derived from an EMBL/GenBank/DDBJ whole genome shotgun (WGS) entry which is preliminary data.</text>
</comment>
<organism evidence="1 2">
    <name type="scientific">Burkholderia ubonensis</name>
    <dbReference type="NCBI Taxonomy" id="101571"/>
    <lineage>
        <taxon>Bacteria</taxon>
        <taxon>Pseudomonadati</taxon>
        <taxon>Pseudomonadota</taxon>
        <taxon>Betaproteobacteria</taxon>
        <taxon>Burkholderiales</taxon>
        <taxon>Burkholderiaceae</taxon>
        <taxon>Burkholderia</taxon>
        <taxon>Burkholderia cepacia complex</taxon>
    </lineage>
</organism>
<dbReference type="Proteomes" id="UP000062998">
    <property type="component" value="Unassembled WGS sequence"/>
</dbReference>
<reference evidence="1 2" key="1">
    <citation type="submission" date="2015-11" db="EMBL/GenBank/DDBJ databases">
        <title>Expanding the genomic diversity of Burkholderia species for the development of highly accurate diagnostics.</title>
        <authorList>
            <person name="Sahl J."/>
            <person name="Keim P."/>
            <person name="Wagner D."/>
        </authorList>
    </citation>
    <scope>NUCLEOTIDE SEQUENCE [LARGE SCALE GENOMIC DNA]</scope>
    <source>
        <strain evidence="1 2">MSMB2167WGS</strain>
    </source>
</reference>
<dbReference type="AlphaFoldDB" id="A0A107EEP1"/>
<dbReference type="RefSeq" id="WP_060323629.1">
    <property type="nucleotide sequence ID" value="NZ_LPIU01000079.1"/>
</dbReference>
<accession>A0A107EEP1</accession>
<proteinExistence type="predicted"/>
<gene>
    <name evidence="1" type="ORF">WL73_09055</name>
</gene>
<protein>
    <submittedName>
        <fullName evidence="1">Uncharacterized protein</fullName>
    </submittedName>
</protein>
<evidence type="ECO:0000313" key="1">
    <source>
        <dbReference type="EMBL" id="KWE07577.1"/>
    </source>
</evidence>